<dbReference type="PROSITE" id="PS51007">
    <property type="entry name" value="CYTC"/>
    <property type="match status" value="1"/>
</dbReference>
<evidence type="ECO:0000256" key="1">
    <source>
        <dbReference type="ARBA" id="ARBA00022617"/>
    </source>
</evidence>
<evidence type="ECO:0000313" key="7">
    <source>
        <dbReference type="Proteomes" id="UP001259492"/>
    </source>
</evidence>
<evidence type="ECO:0000256" key="3">
    <source>
        <dbReference type="ARBA" id="ARBA00023004"/>
    </source>
</evidence>
<keyword evidence="1 4" id="KW-0349">Heme</keyword>
<protein>
    <submittedName>
        <fullName evidence="6">Cytochrome c</fullName>
    </submittedName>
</protein>
<reference evidence="6 7" key="1">
    <citation type="submission" date="2023-09" db="EMBL/GenBank/DDBJ databases">
        <authorList>
            <person name="Rey-Velasco X."/>
        </authorList>
    </citation>
    <scope>NUCLEOTIDE SEQUENCE [LARGE SCALE GENOMIC DNA]</scope>
    <source>
        <strain evidence="6 7">W332</strain>
    </source>
</reference>
<dbReference type="Pfam" id="PF00034">
    <property type="entry name" value="Cytochrom_C"/>
    <property type="match status" value="1"/>
</dbReference>
<evidence type="ECO:0000259" key="5">
    <source>
        <dbReference type="PROSITE" id="PS51007"/>
    </source>
</evidence>
<name>A0ABU2YHH3_9FLAO</name>
<dbReference type="EMBL" id="JAVRIA010000001">
    <property type="protein sequence ID" value="MDT0557235.1"/>
    <property type="molecule type" value="Genomic_DNA"/>
</dbReference>
<dbReference type="PANTHER" id="PTHR35008">
    <property type="entry name" value="BLL4482 PROTEIN-RELATED"/>
    <property type="match status" value="1"/>
</dbReference>
<feature type="domain" description="Cytochrome c" evidence="5">
    <location>
        <begin position="33"/>
        <end position="121"/>
    </location>
</feature>
<dbReference type="SUPFAM" id="SSF46626">
    <property type="entry name" value="Cytochrome c"/>
    <property type="match status" value="1"/>
</dbReference>
<dbReference type="InterPro" id="IPR051459">
    <property type="entry name" value="Cytochrome_c-type_DH"/>
</dbReference>
<proteinExistence type="predicted"/>
<organism evidence="6 7">
    <name type="scientific">Microcosmobacter mediterraneus</name>
    <dbReference type="NCBI Taxonomy" id="3075607"/>
    <lineage>
        <taxon>Bacteria</taxon>
        <taxon>Pseudomonadati</taxon>
        <taxon>Bacteroidota</taxon>
        <taxon>Flavobacteriia</taxon>
        <taxon>Flavobacteriales</taxon>
        <taxon>Flavobacteriaceae</taxon>
        <taxon>Microcosmobacter</taxon>
    </lineage>
</organism>
<evidence type="ECO:0000313" key="6">
    <source>
        <dbReference type="EMBL" id="MDT0557235.1"/>
    </source>
</evidence>
<keyword evidence="3 4" id="KW-0408">Iron</keyword>
<comment type="caution">
    <text evidence="6">The sequence shown here is derived from an EMBL/GenBank/DDBJ whole genome shotgun (WGS) entry which is preliminary data.</text>
</comment>
<dbReference type="RefSeq" id="WP_311426006.1">
    <property type="nucleotide sequence ID" value="NZ_JAVRIA010000001.1"/>
</dbReference>
<evidence type="ECO:0000256" key="4">
    <source>
        <dbReference type="PROSITE-ProRule" id="PRU00433"/>
    </source>
</evidence>
<dbReference type="InterPro" id="IPR009056">
    <property type="entry name" value="Cyt_c-like_dom"/>
</dbReference>
<dbReference type="Proteomes" id="UP001259492">
    <property type="component" value="Unassembled WGS sequence"/>
</dbReference>
<keyword evidence="2 4" id="KW-0479">Metal-binding</keyword>
<evidence type="ECO:0000256" key="2">
    <source>
        <dbReference type="ARBA" id="ARBA00022723"/>
    </source>
</evidence>
<dbReference type="InterPro" id="IPR036909">
    <property type="entry name" value="Cyt_c-like_dom_sf"/>
</dbReference>
<dbReference type="PROSITE" id="PS51257">
    <property type="entry name" value="PROKAR_LIPOPROTEIN"/>
    <property type="match status" value="1"/>
</dbReference>
<sequence length="139" mass="15395">MIRLKLSTIAIILLIFSCNSEKKNPVNQKDFTASYIAGKVVYNDLCITCHLDNGEGVTKVFPPLANSDFLKNNQTKSIKGLKYGMNEVIVVNGITYNTNMAALGLTNNEIADVMNYINNSWENNFGSFITPEEVLKIAP</sequence>
<dbReference type="PANTHER" id="PTHR35008:SF8">
    <property type="entry name" value="ALCOHOL DEHYDROGENASE CYTOCHROME C SUBUNIT"/>
    <property type="match status" value="1"/>
</dbReference>
<gene>
    <name evidence="6" type="ORF">RM697_01160</name>
</gene>
<keyword evidence="7" id="KW-1185">Reference proteome</keyword>
<dbReference type="Gene3D" id="1.10.760.10">
    <property type="entry name" value="Cytochrome c-like domain"/>
    <property type="match status" value="1"/>
</dbReference>
<accession>A0ABU2YHH3</accession>